<evidence type="ECO:0000313" key="5">
    <source>
        <dbReference type="EMBL" id="CAB3372286.1"/>
    </source>
</evidence>
<evidence type="ECO:0000259" key="4">
    <source>
        <dbReference type="PROSITE" id="PS50041"/>
    </source>
</evidence>
<evidence type="ECO:0000256" key="1">
    <source>
        <dbReference type="ARBA" id="ARBA00022734"/>
    </source>
</evidence>
<dbReference type="AlphaFoldDB" id="A0A8S1D3A1"/>
<keyword evidence="3" id="KW-0325">Glycoprotein</keyword>
<keyword evidence="2" id="KW-1015">Disulfide bond</keyword>
<reference evidence="5 6" key="1">
    <citation type="submission" date="2020-04" db="EMBL/GenBank/DDBJ databases">
        <authorList>
            <person name="Alioto T."/>
            <person name="Alioto T."/>
            <person name="Gomez Garrido J."/>
        </authorList>
    </citation>
    <scope>NUCLEOTIDE SEQUENCE [LARGE SCALE GENOMIC DNA]</scope>
</reference>
<dbReference type="CDD" id="cd00037">
    <property type="entry name" value="CLECT"/>
    <property type="match status" value="1"/>
</dbReference>
<protein>
    <recommendedName>
        <fullName evidence="4">C-type lectin domain-containing protein</fullName>
    </recommendedName>
</protein>
<dbReference type="InterPro" id="IPR001304">
    <property type="entry name" value="C-type_lectin-like"/>
</dbReference>
<dbReference type="Gene3D" id="3.10.100.10">
    <property type="entry name" value="Mannose-Binding Protein A, subunit A"/>
    <property type="match status" value="1"/>
</dbReference>
<feature type="domain" description="C-type lectin" evidence="4">
    <location>
        <begin position="63"/>
        <end position="184"/>
    </location>
</feature>
<dbReference type="Pfam" id="PF00059">
    <property type="entry name" value="Lectin_C"/>
    <property type="match status" value="1"/>
</dbReference>
<dbReference type="SUPFAM" id="SSF56436">
    <property type="entry name" value="C-type lectin-like"/>
    <property type="match status" value="1"/>
</dbReference>
<evidence type="ECO:0000256" key="3">
    <source>
        <dbReference type="ARBA" id="ARBA00023180"/>
    </source>
</evidence>
<dbReference type="OrthoDB" id="6022628at2759"/>
<proteinExistence type="predicted"/>
<dbReference type="InterPro" id="IPR016187">
    <property type="entry name" value="CTDL_fold"/>
</dbReference>
<dbReference type="GO" id="GO:0030246">
    <property type="term" value="F:carbohydrate binding"/>
    <property type="evidence" value="ECO:0007669"/>
    <property type="project" value="UniProtKB-KW"/>
</dbReference>
<keyword evidence="1" id="KW-0430">Lectin</keyword>
<dbReference type="Proteomes" id="UP000494165">
    <property type="component" value="Unassembled WGS sequence"/>
</dbReference>
<dbReference type="InterPro" id="IPR016186">
    <property type="entry name" value="C-type_lectin-like/link_sf"/>
</dbReference>
<gene>
    <name evidence="5" type="ORF">CLODIP_2_CD13273</name>
</gene>
<dbReference type="EMBL" id="CADEPI010000071">
    <property type="protein sequence ID" value="CAB3372286.1"/>
    <property type="molecule type" value="Genomic_DNA"/>
</dbReference>
<evidence type="ECO:0000256" key="2">
    <source>
        <dbReference type="ARBA" id="ARBA00023157"/>
    </source>
</evidence>
<accession>A0A8S1D3A1</accession>
<dbReference type="PROSITE" id="PS50041">
    <property type="entry name" value="C_TYPE_LECTIN_2"/>
    <property type="match status" value="1"/>
</dbReference>
<dbReference type="PANTHER" id="PTHR46490">
    <property type="entry name" value="C-TYPE LECTIN DOMAIN FAMILY 12 MEMBER A-RELATED"/>
    <property type="match status" value="1"/>
</dbReference>
<dbReference type="SMART" id="SM00034">
    <property type="entry name" value="CLECT"/>
    <property type="match status" value="1"/>
</dbReference>
<organism evidence="5 6">
    <name type="scientific">Cloeon dipterum</name>
    <dbReference type="NCBI Taxonomy" id="197152"/>
    <lineage>
        <taxon>Eukaryota</taxon>
        <taxon>Metazoa</taxon>
        <taxon>Ecdysozoa</taxon>
        <taxon>Arthropoda</taxon>
        <taxon>Hexapoda</taxon>
        <taxon>Insecta</taxon>
        <taxon>Pterygota</taxon>
        <taxon>Palaeoptera</taxon>
        <taxon>Ephemeroptera</taxon>
        <taxon>Pisciforma</taxon>
        <taxon>Baetidae</taxon>
        <taxon>Cloeon</taxon>
    </lineage>
</organism>
<sequence length="192" mass="22656">MELFRATEKELRSTLEQARSYKEQTRRDVAQLKHLLNHSNGEELIALKERCARADDMNLTKLTNDKMYHFEQEKRTWHVSKAFCEEHGMHLATTKNAEEIYILHRKLRVLKIDELAWLSGTNSKQEHGHFIWHDGSVMNTNSTMWDNKNKALVEGVDRCLFVYKGFEAFLYHAKCDRESAFICERPTICEHI</sequence>
<evidence type="ECO:0000313" key="6">
    <source>
        <dbReference type="Proteomes" id="UP000494165"/>
    </source>
</evidence>
<name>A0A8S1D3A1_9INSE</name>
<dbReference type="InterPro" id="IPR052309">
    <property type="entry name" value="C-type_Lectin_Domain_Fam1"/>
</dbReference>
<dbReference type="PANTHER" id="PTHR46490:SF6">
    <property type="entry name" value="ASIALOGLYCOPROTEIN RECEPTOR 1-LIKE-RELATED"/>
    <property type="match status" value="1"/>
</dbReference>
<keyword evidence="6" id="KW-1185">Reference proteome</keyword>
<comment type="caution">
    <text evidence="5">The sequence shown here is derived from an EMBL/GenBank/DDBJ whole genome shotgun (WGS) entry which is preliminary data.</text>
</comment>